<dbReference type="Pfam" id="PF00400">
    <property type="entry name" value="WD40"/>
    <property type="match status" value="4"/>
</dbReference>
<dbReference type="InterPro" id="IPR019775">
    <property type="entry name" value="WD40_repeat_CS"/>
</dbReference>
<dbReference type="SUPFAM" id="SSF50978">
    <property type="entry name" value="WD40 repeat-like"/>
    <property type="match status" value="1"/>
</dbReference>
<dbReference type="EMBL" id="OB661954">
    <property type="protein sequence ID" value="CAD7229241.1"/>
    <property type="molecule type" value="Genomic_DNA"/>
</dbReference>
<dbReference type="PANTHER" id="PTHR19879">
    <property type="entry name" value="TRANSCRIPTION INITIATION FACTOR TFIID"/>
    <property type="match status" value="1"/>
</dbReference>
<organism evidence="1">
    <name type="scientific">Cyprideis torosa</name>
    <dbReference type="NCBI Taxonomy" id="163714"/>
    <lineage>
        <taxon>Eukaryota</taxon>
        <taxon>Metazoa</taxon>
        <taxon>Ecdysozoa</taxon>
        <taxon>Arthropoda</taxon>
        <taxon>Crustacea</taxon>
        <taxon>Oligostraca</taxon>
        <taxon>Ostracoda</taxon>
        <taxon>Podocopa</taxon>
        <taxon>Podocopida</taxon>
        <taxon>Cytherocopina</taxon>
        <taxon>Cytheroidea</taxon>
        <taxon>Cytherideidae</taxon>
        <taxon>Cyprideis</taxon>
    </lineage>
</organism>
<dbReference type="AlphaFoldDB" id="A0A7R8WH57"/>
<gene>
    <name evidence="1" type="ORF">CTOB1V02_LOCUS7114</name>
</gene>
<accession>A0A7R8WH57</accession>
<dbReference type="PRINTS" id="PR00320">
    <property type="entry name" value="GPROTEINBRPT"/>
</dbReference>
<proteinExistence type="predicted"/>
<name>A0A7R8WH57_9CRUS</name>
<dbReference type="OrthoDB" id="10266330at2759"/>
<dbReference type="InterPro" id="IPR001680">
    <property type="entry name" value="WD40_rpt"/>
</dbReference>
<evidence type="ECO:0000313" key="1">
    <source>
        <dbReference type="EMBL" id="CAD7229241.1"/>
    </source>
</evidence>
<dbReference type="Gene3D" id="2.130.10.10">
    <property type="entry name" value="YVTN repeat-like/Quinoprotein amine dehydrogenase"/>
    <property type="match status" value="2"/>
</dbReference>
<dbReference type="PROSITE" id="PS00678">
    <property type="entry name" value="WD_REPEATS_1"/>
    <property type="match status" value="2"/>
</dbReference>
<dbReference type="GO" id="GO:0006367">
    <property type="term" value="P:transcription initiation at RNA polymerase II promoter"/>
    <property type="evidence" value="ECO:0007669"/>
    <property type="project" value="TreeGrafter"/>
</dbReference>
<dbReference type="PROSITE" id="PS50294">
    <property type="entry name" value="WD_REPEATS_REGION"/>
    <property type="match status" value="3"/>
</dbReference>
<dbReference type="PANTHER" id="PTHR19879:SF7">
    <property type="entry name" value="PROTEASOMAL ATPASE-ASSOCIATED FACTOR 1"/>
    <property type="match status" value="1"/>
</dbReference>
<dbReference type="InterPro" id="IPR020472">
    <property type="entry name" value="WD40_PAC1"/>
</dbReference>
<reference evidence="1" key="1">
    <citation type="submission" date="2020-11" db="EMBL/GenBank/DDBJ databases">
        <authorList>
            <person name="Tran Van P."/>
        </authorList>
    </citation>
    <scope>NUCLEOTIDE SEQUENCE</scope>
</reference>
<dbReference type="CDD" id="cd00200">
    <property type="entry name" value="WD40"/>
    <property type="match status" value="1"/>
</dbReference>
<sequence>MASPSPSYAASPAMAPSPAGAGAALTPGASAGGATALQVVPVKRPRTDLVQRAVANFMVDRNYSETGIVKRHSIKTSLSLEEYEKMMLLPIMNSKPNAISYALCLPNLLSELQQLRNEIQSQDELYLLHAIVFLGLAQKSWDRAKEFRTRCASFLPPELNELQSEADTQTHFRDNPIVLHISFWDRLRAFFAAPSSSGAVLSLLNGFVPERFSPPPTSAAAPDSPTHFEAAVCSDVPKYAGEYSSPLPTTAGYGSNSEPPPPPGKETKAQYYCVHNAFQGLCSAWLSPWSLSTGFESSVIKMFSLQGDEEEASSPLYLHGHVGPVYALRTFPLNGQQDLSSVEFLCEGSKQMSFFDATHPEEAEKRKECDPLLSSPLYREGLVSAGADHSIRLWKNGRNVAVYRGHTSPVWTLDLHGDHLMASGAMDTSVRIFDVERTYPLRSLHGHELDVDCVAFHPNGAYLASGSSDRTVRLWSVTEGRLVRLFHGHRSVVMALAFSPDGKHIATAGEDRRIRIWDLASSNCLKELRGHTDSVLSLAYSPEGDRLASCGMDATLRLWNMNDSNAVPNSEEVLATPALVNYSPLLSCRFLSDNLIAFIGSKTQEA</sequence>
<dbReference type="SMART" id="SM00320">
    <property type="entry name" value="WD40"/>
    <property type="match status" value="5"/>
</dbReference>
<protein>
    <submittedName>
        <fullName evidence="1">Uncharacterized protein</fullName>
    </submittedName>
</protein>
<dbReference type="InterPro" id="IPR036322">
    <property type="entry name" value="WD40_repeat_dom_sf"/>
</dbReference>
<dbReference type="PROSITE" id="PS50082">
    <property type="entry name" value="WD_REPEATS_2"/>
    <property type="match status" value="4"/>
</dbReference>
<dbReference type="GO" id="GO:0005669">
    <property type="term" value="C:transcription factor TFIID complex"/>
    <property type="evidence" value="ECO:0007669"/>
    <property type="project" value="TreeGrafter"/>
</dbReference>
<dbReference type="GO" id="GO:0016251">
    <property type="term" value="F:RNA polymerase II general transcription initiation factor activity"/>
    <property type="evidence" value="ECO:0007669"/>
    <property type="project" value="TreeGrafter"/>
</dbReference>
<dbReference type="InterPro" id="IPR015943">
    <property type="entry name" value="WD40/YVTN_repeat-like_dom_sf"/>
</dbReference>